<dbReference type="Gene3D" id="3.40.50.300">
    <property type="entry name" value="P-loop containing nucleotide triphosphate hydrolases"/>
    <property type="match status" value="1"/>
</dbReference>
<evidence type="ECO:0000256" key="4">
    <source>
        <dbReference type="ARBA" id="ARBA00008894"/>
    </source>
</evidence>
<dbReference type="GO" id="GO:0009626">
    <property type="term" value="P:plant-type hypersensitive response"/>
    <property type="evidence" value="ECO:0007669"/>
    <property type="project" value="UniProtKB-KW"/>
</dbReference>
<evidence type="ECO:0000256" key="1">
    <source>
        <dbReference type="ARBA" id="ARBA00002074"/>
    </source>
</evidence>
<dbReference type="InterPro" id="IPR002182">
    <property type="entry name" value="NB-ARC"/>
</dbReference>
<reference evidence="16" key="1">
    <citation type="submission" date="2023-12" db="EMBL/GenBank/DDBJ databases">
        <title>Genome assembly of Anisodus tanguticus.</title>
        <authorList>
            <person name="Wang Y.-J."/>
        </authorList>
    </citation>
    <scope>NUCLEOTIDE SEQUENCE</scope>
    <source>
        <strain evidence="16">KB-2021</strain>
        <tissue evidence="16">Leaf</tissue>
    </source>
</reference>
<organism evidence="16 17">
    <name type="scientific">Anisodus tanguticus</name>
    <dbReference type="NCBI Taxonomy" id="243964"/>
    <lineage>
        <taxon>Eukaryota</taxon>
        <taxon>Viridiplantae</taxon>
        <taxon>Streptophyta</taxon>
        <taxon>Embryophyta</taxon>
        <taxon>Tracheophyta</taxon>
        <taxon>Spermatophyta</taxon>
        <taxon>Magnoliopsida</taxon>
        <taxon>eudicotyledons</taxon>
        <taxon>Gunneridae</taxon>
        <taxon>Pentapetalae</taxon>
        <taxon>asterids</taxon>
        <taxon>lamiids</taxon>
        <taxon>Solanales</taxon>
        <taxon>Solanaceae</taxon>
        <taxon>Solanoideae</taxon>
        <taxon>Hyoscyameae</taxon>
        <taxon>Anisodus</taxon>
    </lineage>
</organism>
<dbReference type="Proteomes" id="UP001291623">
    <property type="component" value="Unassembled WGS sequence"/>
</dbReference>
<evidence type="ECO:0000313" key="16">
    <source>
        <dbReference type="EMBL" id="KAK4376357.1"/>
    </source>
</evidence>
<keyword evidence="13" id="KW-0472">Membrane</keyword>
<keyword evidence="5" id="KW-0963">Cytoplasm</keyword>
<dbReference type="GO" id="GO:0051607">
    <property type="term" value="P:defense response to virus"/>
    <property type="evidence" value="ECO:0007669"/>
    <property type="project" value="UniProtKB-ARBA"/>
</dbReference>
<comment type="caution">
    <text evidence="16">The sequence shown here is derived from an EMBL/GenBank/DDBJ whole genome shotgun (WGS) entry which is preliminary data.</text>
</comment>
<dbReference type="InterPro" id="IPR032675">
    <property type="entry name" value="LRR_dom_sf"/>
</dbReference>
<dbReference type="Gene3D" id="1.20.5.4130">
    <property type="match status" value="1"/>
</dbReference>
<keyword evidence="7" id="KW-0381">Hypersensitive response</keyword>
<dbReference type="InterPro" id="IPR038005">
    <property type="entry name" value="RX-like_CC"/>
</dbReference>
<dbReference type="FunFam" id="3.40.50.300:FF:001091">
    <property type="entry name" value="Probable disease resistance protein At1g61300"/>
    <property type="match status" value="1"/>
</dbReference>
<evidence type="ECO:0000256" key="7">
    <source>
        <dbReference type="ARBA" id="ARBA00022667"/>
    </source>
</evidence>
<evidence type="ECO:0000256" key="3">
    <source>
        <dbReference type="ARBA" id="ARBA00004496"/>
    </source>
</evidence>
<dbReference type="GO" id="GO:0005524">
    <property type="term" value="F:ATP binding"/>
    <property type="evidence" value="ECO:0007669"/>
    <property type="project" value="UniProtKB-KW"/>
</dbReference>
<dbReference type="Gene3D" id="1.10.10.10">
    <property type="entry name" value="Winged helix-like DNA-binding domain superfamily/Winged helix DNA-binding domain"/>
    <property type="match status" value="1"/>
</dbReference>
<keyword evidence="10" id="KW-0611">Plant defense</keyword>
<gene>
    <name evidence="16" type="ORF">RND71_002653</name>
</gene>
<dbReference type="InterPro" id="IPR044974">
    <property type="entry name" value="Disease_R_plants"/>
</dbReference>
<dbReference type="Pfam" id="PF00931">
    <property type="entry name" value="NB-ARC"/>
    <property type="match status" value="1"/>
</dbReference>
<feature type="domain" description="Disease resistance protein winged helix" evidence="15">
    <location>
        <begin position="406"/>
        <end position="475"/>
    </location>
</feature>
<evidence type="ECO:0000259" key="14">
    <source>
        <dbReference type="Pfam" id="PF00931"/>
    </source>
</evidence>
<dbReference type="Gene3D" id="1.10.8.430">
    <property type="entry name" value="Helical domain of apoptotic protease-activating factors"/>
    <property type="match status" value="1"/>
</dbReference>
<evidence type="ECO:0000256" key="13">
    <source>
        <dbReference type="ARBA" id="ARBA00023136"/>
    </source>
</evidence>
<comment type="similarity">
    <text evidence="4">Belongs to the disease resistance NB-LRR family.</text>
</comment>
<evidence type="ECO:0000313" key="17">
    <source>
        <dbReference type="Proteomes" id="UP001291623"/>
    </source>
</evidence>
<dbReference type="GO" id="GO:0016020">
    <property type="term" value="C:membrane"/>
    <property type="evidence" value="ECO:0007669"/>
    <property type="project" value="UniProtKB-SubCell"/>
</dbReference>
<evidence type="ECO:0000256" key="2">
    <source>
        <dbReference type="ARBA" id="ARBA00004170"/>
    </source>
</evidence>
<keyword evidence="6" id="KW-0433">Leucine-rich repeat</keyword>
<accession>A0AAE1VP87</accession>
<evidence type="ECO:0000256" key="5">
    <source>
        <dbReference type="ARBA" id="ARBA00022490"/>
    </source>
</evidence>
<keyword evidence="17" id="KW-1185">Reference proteome</keyword>
<dbReference type="CDD" id="cd14798">
    <property type="entry name" value="RX-CC_like"/>
    <property type="match status" value="1"/>
</dbReference>
<dbReference type="AlphaFoldDB" id="A0AAE1VP87"/>
<evidence type="ECO:0000259" key="15">
    <source>
        <dbReference type="Pfam" id="PF23559"/>
    </source>
</evidence>
<dbReference type="EMBL" id="JAVYJV010000002">
    <property type="protein sequence ID" value="KAK4376357.1"/>
    <property type="molecule type" value="Genomic_DNA"/>
</dbReference>
<protein>
    <submittedName>
        <fullName evidence="16">Uncharacterized protein</fullName>
    </submittedName>
</protein>
<evidence type="ECO:0000256" key="12">
    <source>
        <dbReference type="ARBA" id="ARBA00023054"/>
    </source>
</evidence>
<evidence type="ECO:0000256" key="10">
    <source>
        <dbReference type="ARBA" id="ARBA00022821"/>
    </source>
</evidence>
<dbReference type="InterPro" id="IPR042197">
    <property type="entry name" value="Apaf_helical"/>
</dbReference>
<dbReference type="FunFam" id="1.10.10.10:FF:000322">
    <property type="entry name" value="Probable disease resistance protein At1g63360"/>
    <property type="match status" value="1"/>
</dbReference>
<dbReference type="InterPro" id="IPR027417">
    <property type="entry name" value="P-loop_NTPase"/>
</dbReference>
<keyword evidence="11" id="KW-0067">ATP-binding</keyword>
<keyword evidence="9" id="KW-0547">Nucleotide-binding</keyword>
<dbReference type="SUPFAM" id="SSF52058">
    <property type="entry name" value="L domain-like"/>
    <property type="match status" value="1"/>
</dbReference>
<dbReference type="PANTHER" id="PTHR23155">
    <property type="entry name" value="DISEASE RESISTANCE PROTEIN RP"/>
    <property type="match status" value="1"/>
</dbReference>
<dbReference type="SUPFAM" id="SSF52540">
    <property type="entry name" value="P-loop containing nucleoside triphosphate hydrolases"/>
    <property type="match status" value="1"/>
</dbReference>
<evidence type="ECO:0000256" key="8">
    <source>
        <dbReference type="ARBA" id="ARBA00022737"/>
    </source>
</evidence>
<dbReference type="GO" id="GO:0043531">
    <property type="term" value="F:ADP binding"/>
    <property type="evidence" value="ECO:0007669"/>
    <property type="project" value="InterPro"/>
</dbReference>
<evidence type="ECO:0000256" key="6">
    <source>
        <dbReference type="ARBA" id="ARBA00022614"/>
    </source>
</evidence>
<dbReference type="InterPro" id="IPR036388">
    <property type="entry name" value="WH-like_DNA-bd_sf"/>
</dbReference>
<dbReference type="PANTHER" id="PTHR23155:SF1152">
    <property type="entry name" value="AAA+ ATPASE DOMAIN-CONTAINING PROTEIN"/>
    <property type="match status" value="1"/>
</dbReference>
<evidence type="ECO:0000256" key="9">
    <source>
        <dbReference type="ARBA" id="ARBA00022741"/>
    </source>
</evidence>
<name>A0AAE1VP87_9SOLA</name>
<feature type="domain" description="NB-ARC" evidence="14">
    <location>
        <begin position="154"/>
        <end position="321"/>
    </location>
</feature>
<comment type="function">
    <text evidence="1">Confers resistance to late blight (Phytophthora infestans) races carrying the avirulence gene Avr1. Resistance proteins guard the plant against pathogens that contain an appropriate avirulence protein via an indirect interaction with this avirulence protein. That triggers a defense system including the hypersensitive response, which restricts the pathogen growth.</text>
</comment>
<dbReference type="Gene3D" id="3.80.10.10">
    <property type="entry name" value="Ribonuclease Inhibitor"/>
    <property type="match status" value="1"/>
</dbReference>
<proteinExistence type="inferred from homology"/>
<dbReference type="PRINTS" id="PR00364">
    <property type="entry name" value="DISEASERSIST"/>
</dbReference>
<dbReference type="InterPro" id="IPR058922">
    <property type="entry name" value="WHD_DRP"/>
</dbReference>
<evidence type="ECO:0000256" key="11">
    <source>
        <dbReference type="ARBA" id="ARBA00022840"/>
    </source>
</evidence>
<keyword evidence="12" id="KW-0175">Coiled coil</keyword>
<comment type="subcellular location">
    <subcellularLocation>
        <location evidence="3">Cytoplasm</location>
    </subcellularLocation>
    <subcellularLocation>
        <location evidence="2">Membrane</location>
        <topology evidence="2">Peripheral membrane protein</topology>
    </subcellularLocation>
</comment>
<sequence length="863" mass="99496">MTYAALSSLKHTLEQLLKPNQRLVCESYIQQHVESVYQSLCALQVFLEDTTKEAKDIEILKVIEKRIRDTVYKAEDRVDSSLRSVILADNGDGPERACRCFYEELLEVEKEVYFLMKGMMLIEFNKHGGKSTEATTTSSSRMCATEHNTVVGMEDDFKTILDRLTAQTDELTVIPIVGMGGIGKSTLARKVYDDSSIRSRFDKRAWVTISEKYNERQMLLEVVSSITGSNQEMSNEQLMEIVYKGLKGRKFLIVIDDIWSTEAWDQMQIIFPNDNNKSRILLTTRLNYVADYASPDIPPHGMSFLSFGDSWILITEKLFRKDPYPPQLEEIGKRIVHKCGGLPLSIVVVAGLLGKTEPTHDNWKRVEENLNLFFGTVSEQCQAILALSYSYLPQHLKACFLYVGGFPEDMEIRVSKLVRLWIAEQFVKARSNKRLEVVAEEYLEELIDRSLILAGRRRANGRMKTCKIHDLLRQMCIRKAQIEKFVHVNNENDPTFFSKEIDYERRVFNHCNPAYFDRHGSGIISTIRSLVFTSAYHFRNYLRSRSIISHFELLKVLDVSSFDYNIFYGVPQLVHLRYVAGNISEAPSLAKLWNLQTIILRKIERTFAQPYVELLSEIWTKTEIRHLDIGKEVRLPDPRKAESHGEQPLFLNNLQILALRSSPFLAEILRRTPNLIKLKIVTLKPVEWPAILDSLILLQQLETLFIQGTFGRMILSRDFFLPNLKQLRLRYTKLGWEDMVVLANLPNLEVLKTECAFDGTDWILNEDVVFQRLRYLRIKGGDLERWEATSDNFPMLEQLILIGFRTLEEIPQSIGDIMTLKSIQIVFCSSAVKTSAKKIQEEQESYGNGVLQFRITDKSGREV</sequence>
<keyword evidence="8" id="KW-0677">Repeat</keyword>
<dbReference type="GO" id="GO:0005737">
    <property type="term" value="C:cytoplasm"/>
    <property type="evidence" value="ECO:0007669"/>
    <property type="project" value="UniProtKB-SubCell"/>
</dbReference>
<dbReference type="Pfam" id="PF23559">
    <property type="entry name" value="WHD_DRP"/>
    <property type="match status" value="1"/>
</dbReference>